<reference evidence="1" key="1">
    <citation type="submission" date="2022-10" db="EMBL/GenBank/DDBJ databases">
        <title>Chryseobacterium babae sp. nov. isolated from the gut of the beetle Oryctes rhinoceros, and Chryseobacterium kimseyorum sp. nov., isolated from a stick insect rearing cage.</title>
        <authorList>
            <person name="Shelomi M."/>
            <person name="Han C.-J."/>
            <person name="Chen W.-M."/>
            <person name="Chen H.-K."/>
            <person name="Liaw S.-J."/>
            <person name="Muhle E."/>
            <person name="Clermont D."/>
        </authorList>
    </citation>
    <scope>NUCLEOTIDE SEQUENCE</scope>
    <source>
        <strain evidence="1">WLa1L2M3</strain>
    </source>
</reference>
<name>A0ABT3HKP5_9FLAO</name>
<comment type="caution">
    <text evidence="1">The sequence shown here is derived from an EMBL/GenBank/DDBJ whole genome shotgun (WGS) entry which is preliminary data.</text>
</comment>
<proteinExistence type="predicted"/>
<keyword evidence="2" id="KW-1185">Reference proteome</keyword>
<dbReference type="RefSeq" id="WP_264742310.1">
    <property type="nucleotide sequence ID" value="NZ_JAPDHV010000001.1"/>
</dbReference>
<protein>
    <submittedName>
        <fullName evidence="1">Uncharacterized protein</fullName>
    </submittedName>
</protein>
<dbReference type="EMBL" id="JAPDHV010000001">
    <property type="protein sequence ID" value="MCW3160368.1"/>
    <property type="molecule type" value="Genomic_DNA"/>
</dbReference>
<gene>
    <name evidence="1" type="ORF">OH806_03690</name>
</gene>
<organism evidence="1 2">
    <name type="scientific">Chryseobacterium oryctis</name>
    <dbReference type="NCBI Taxonomy" id="2952618"/>
    <lineage>
        <taxon>Bacteria</taxon>
        <taxon>Pseudomonadati</taxon>
        <taxon>Bacteroidota</taxon>
        <taxon>Flavobacteriia</taxon>
        <taxon>Flavobacteriales</taxon>
        <taxon>Weeksellaceae</taxon>
        <taxon>Chryseobacterium group</taxon>
        <taxon>Chryseobacterium</taxon>
    </lineage>
</organism>
<dbReference type="Proteomes" id="UP001163719">
    <property type="component" value="Unassembled WGS sequence"/>
</dbReference>
<evidence type="ECO:0000313" key="2">
    <source>
        <dbReference type="Proteomes" id="UP001163719"/>
    </source>
</evidence>
<sequence length="224" mass="26141">MKDLFSFLAILLFSILQAQELKDFRAPNGYKKIVEVKGDLDKDGKAETVIVFLTDRKVESDFNKGYLREIFILKNINDKLKTWKRNSNIIFASDTGFYPESSPLPDLQIKNNCLIISQQFNTNSRHTQSYKHTFRFQNGDFYLIGSVGNFNDTCEFNILNDINFSTGKVIVDEQYYPCNEEEETPGKNFYKEFIYKSKLSVKMDNFIPGENSIRIPKTNKYFNF</sequence>
<accession>A0ABT3HKP5</accession>
<evidence type="ECO:0000313" key="1">
    <source>
        <dbReference type="EMBL" id="MCW3160368.1"/>
    </source>
</evidence>